<evidence type="ECO:0000256" key="3">
    <source>
        <dbReference type="ARBA" id="ARBA00022475"/>
    </source>
</evidence>
<dbReference type="GO" id="GO:0005886">
    <property type="term" value="C:plasma membrane"/>
    <property type="evidence" value="ECO:0007669"/>
    <property type="project" value="UniProtKB-SubCell"/>
</dbReference>
<evidence type="ECO:0000256" key="7">
    <source>
        <dbReference type="ARBA" id="ARBA00022825"/>
    </source>
</evidence>
<dbReference type="NCBIfam" id="TIGR03921">
    <property type="entry name" value="T7SS_mycosin"/>
    <property type="match status" value="1"/>
</dbReference>
<dbReference type="SUPFAM" id="SSF52743">
    <property type="entry name" value="Subtilisin-like"/>
    <property type="match status" value="1"/>
</dbReference>
<reference evidence="14 15" key="1">
    <citation type="journal article" date="2014" name="Int. J. Syst. Evol. Microbiol.">
        <title>Streptomyces hoynatensis sp. nov., isolated from deep marine sediment.</title>
        <authorList>
            <person name="Veyisoglu A."/>
            <person name="Sahin N."/>
        </authorList>
    </citation>
    <scope>NUCLEOTIDE SEQUENCE [LARGE SCALE GENOMIC DNA]</scope>
    <source>
        <strain evidence="14 15">KCTC 29097</strain>
    </source>
</reference>
<feature type="region of interest" description="Disordered" evidence="11">
    <location>
        <begin position="421"/>
        <end position="481"/>
    </location>
</feature>
<evidence type="ECO:0000256" key="9">
    <source>
        <dbReference type="ARBA" id="ARBA00023136"/>
    </source>
</evidence>
<dbReference type="GO" id="GO:0006508">
    <property type="term" value="P:proteolysis"/>
    <property type="evidence" value="ECO:0007669"/>
    <property type="project" value="UniProtKB-KW"/>
</dbReference>
<dbReference type="PRINTS" id="PR00723">
    <property type="entry name" value="SUBTILISIN"/>
</dbReference>
<feature type="region of interest" description="Disordered" evidence="11">
    <location>
        <begin position="1"/>
        <end position="23"/>
    </location>
</feature>
<sequence>MSRGHTTRPRAAGPGTGGGRRRAGLAAALTAALTVAGLACGPQAAAEPCRTQVTGEELPDGAGPYPLIERLGLRQAWDLATGAGVDVAVIDSGVDARHPDLAGAVRRGSDIAVVADARDHELTRPRPVQDCEGHGTAVAGLIAAARGEGDRIAGVAPGARIYPVRMADSVDQTTTGALAAAIDDAADSGARVINMSLDIPHDYDAIHEAIRRAQQQDVLVVAAAGNLQGGEGQGGTGRPSYPAAYEGVLAVAAVDEAGEPASWSNFGPWVDLAAYGDKLTVIAPGGSGYRVESGTSFAAAQVAGAAALVRERFPGLSAQEVAERLTASASVVGGRRNDHTGAGIVDPFAALTHLPGTGGQAQDRAATGAGGRLAVQPLPAAEPPLGGRAARALGWSGGLLLAVVLGLLGAPAVRRAARRRWRAGPAPGEGAPPPAPPAPAALALAWLGGGPRQGGRDGPAPHPMHQRPTTTSGGATHGDHA</sequence>
<feature type="active site" description="Charge relay system" evidence="10">
    <location>
        <position position="296"/>
    </location>
</feature>
<dbReference type="OrthoDB" id="3871186at2"/>
<evidence type="ECO:0000256" key="10">
    <source>
        <dbReference type="PROSITE-ProRule" id="PRU01240"/>
    </source>
</evidence>
<evidence type="ECO:0000256" key="11">
    <source>
        <dbReference type="SAM" id="MobiDB-lite"/>
    </source>
</evidence>
<keyword evidence="4 10" id="KW-0645">Protease</keyword>
<comment type="similarity">
    <text evidence="2 10">Belongs to the peptidase S8 family.</text>
</comment>
<dbReference type="AlphaFoldDB" id="A0A3A9ZBF8"/>
<accession>A0A3A9ZBF8</accession>
<feature type="active site" description="Charge relay system" evidence="10">
    <location>
        <position position="134"/>
    </location>
</feature>
<evidence type="ECO:0000256" key="5">
    <source>
        <dbReference type="ARBA" id="ARBA00022692"/>
    </source>
</evidence>
<dbReference type="PROSITE" id="PS00136">
    <property type="entry name" value="SUBTILASE_ASP"/>
    <property type="match status" value="1"/>
</dbReference>
<comment type="caution">
    <text evidence="14">The sequence shown here is derived from an EMBL/GenBank/DDBJ whole genome shotgun (WGS) entry which is preliminary data.</text>
</comment>
<gene>
    <name evidence="14" type="primary">mycP</name>
    <name evidence="14" type="ORF">D7294_03805</name>
</gene>
<feature type="compositionally biased region" description="Pro residues" evidence="11">
    <location>
        <begin position="430"/>
        <end position="439"/>
    </location>
</feature>
<keyword evidence="7 10" id="KW-0720">Serine protease</keyword>
<dbReference type="RefSeq" id="WP_120675483.1">
    <property type="nucleotide sequence ID" value="NZ_RBAL01000002.1"/>
</dbReference>
<name>A0A3A9ZBF8_9ACTN</name>
<dbReference type="EMBL" id="RBAL01000002">
    <property type="protein sequence ID" value="RKN45608.1"/>
    <property type="molecule type" value="Genomic_DNA"/>
</dbReference>
<dbReference type="PROSITE" id="PS00137">
    <property type="entry name" value="SUBTILASE_HIS"/>
    <property type="match status" value="1"/>
</dbReference>
<keyword evidence="9 12" id="KW-0472">Membrane</keyword>
<dbReference type="PROSITE" id="PS51892">
    <property type="entry name" value="SUBTILASE"/>
    <property type="match status" value="1"/>
</dbReference>
<dbReference type="InterPro" id="IPR023834">
    <property type="entry name" value="T7SS_pept_S8A_mycosin"/>
</dbReference>
<evidence type="ECO:0000313" key="14">
    <source>
        <dbReference type="EMBL" id="RKN45608.1"/>
    </source>
</evidence>
<dbReference type="InterPro" id="IPR022398">
    <property type="entry name" value="Peptidase_S8_His-AS"/>
</dbReference>
<feature type="transmembrane region" description="Helical" evidence="12">
    <location>
        <begin position="392"/>
        <end position="413"/>
    </location>
</feature>
<evidence type="ECO:0000256" key="6">
    <source>
        <dbReference type="ARBA" id="ARBA00022801"/>
    </source>
</evidence>
<keyword evidence="3" id="KW-1003">Cell membrane</keyword>
<dbReference type="InterPro" id="IPR006311">
    <property type="entry name" value="TAT_signal"/>
</dbReference>
<dbReference type="Gene3D" id="3.40.50.200">
    <property type="entry name" value="Peptidase S8/S53 domain"/>
    <property type="match status" value="1"/>
</dbReference>
<feature type="active site" description="Charge relay system" evidence="10">
    <location>
        <position position="91"/>
    </location>
</feature>
<dbReference type="InterPro" id="IPR023827">
    <property type="entry name" value="Peptidase_S8_Asp-AS"/>
</dbReference>
<evidence type="ECO:0000313" key="15">
    <source>
        <dbReference type="Proteomes" id="UP000272474"/>
    </source>
</evidence>
<dbReference type="PROSITE" id="PS51318">
    <property type="entry name" value="TAT"/>
    <property type="match status" value="1"/>
</dbReference>
<dbReference type="PANTHER" id="PTHR43806">
    <property type="entry name" value="PEPTIDASE S8"/>
    <property type="match status" value="1"/>
</dbReference>
<dbReference type="InterPro" id="IPR000209">
    <property type="entry name" value="Peptidase_S8/S53_dom"/>
</dbReference>
<dbReference type="GO" id="GO:0004252">
    <property type="term" value="F:serine-type endopeptidase activity"/>
    <property type="evidence" value="ECO:0007669"/>
    <property type="project" value="UniProtKB-UniRule"/>
</dbReference>
<dbReference type="InterPro" id="IPR050131">
    <property type="entry name" value="Peptidase_S8_subtilisin-like"/>
</dbReference>
<keyword evidence="5 12" id="KW-0812">Transmembrane</keyword>
<protein>
    <submittedName>
        <fullName evidence="14">Type VII secretion-associated serine protease mycosin</fullName>
    </submittedName>
</protein>
<proteinExistence type="inferred from homology"/>
<evidence type="ECO:0000256" key="4">
    <source>
        <dbReference type="ARBA" id="ARBA00022670"/>
    </source>
</evidence>
<dbReference type="Proteomes" id="UP000272474">
    <property type="component" value="Unassembled WGS sequence"/>
</dbReference>
<dbReference type="InterPro" id="IPR015500">
    <property type="entry name" value="Peptidase_S8_subtilisin-rel"/>
</dbReference>
<dbReference type="Pfam" id="PF00082">
    <property type="entry name" value="Peptidase_S8"/>
    <property type="match status" value="1"/>
</dbReference>
<evidence type="ECO:0000256" key="12">
    <source>
        <dbReference type="SAM" id="Phobius"/>
    </source>
</evidence>
<evidence type="ECO:0000256" key="2">
    <source>
        <dbReference type="ARBA" id="ARBA00011073"/>
    </source>
</evidence>
<feature type="domain" description="Peptidase S8/S53" evidence="13">
    <location>
        <begin position="82"/>
        <end position="343"/>
    </location>
</feature>
<keyword evidence="8 12" id="KW-1133">Transmembrane helix</keyword>
<organism evidence="14 15">
    <name type="scientific">Streptomyces hoynatensis</name>
    <dbReference type="NCBI Taxonomy" id="1141874"/>
    <lineage>
        <taxon>Bacteria</taxon>
        <taxon>Bacillati</taxon>
        <taxon>Actinomycetota</taxon>
        <taxon>Actinomycetes</taxon>
        <taxon>Kitasatosporales</taxon>
        <taxon>Streptomycetaceae</taxon>
        <taxon>Streptomyces</taxon>
    </lineage>
</organism>
<comment type="subcellular location">
    <subcellularLocation>
        <location evidence="1">Cell membrane</location>
        <topology evidence="1">Single-pass membrane protein</topology>
    </subcellularLocation>
</comment>
<keyword evidence="6 10" id="KW-0378">Hydrolase</keyword>
<keyword evidence="15" id="KW-1185">Reference proteome</keyword>
<evidence type="ECO:0000256" key="1">
    <source>
        <dbReference type="ARBA" id="ARBA00004162"/>
    </source>
</evidence>
<dbReference type="InterPro" id="IPR036852">
    <property type="entry name" value="Peptidase_S8/S53_dom_sf"/>
</dbReference>
<dbReference type="PANTHER" id="PTHR43806:SF11">
    <property type="entry name" value="CEREVISIN-RELATED"/>
    <property type="match status" value="1"/>
</dbReference>
<evidence type="ECO:0000256" key="8">
    <source>
        <dbReference type="ARBA" id="ARBA00022989"/>
    </source>
</evidence>
<feature type="compositionally biased region" description="Gly residues" evidence="11">
    <location>
        <begin position="447"/>
        <end position="457"/>
    </location>
</feature>
<evidence type="ECO:0000259" key="13">
    <source>
        <dbReference type="Pfam" id="PF00082"/>
    </source>
</evidence>